<keyword evidence="2" id="KW-0677">Repeat</keyword>
<dbReference type="SUPFAM" id="SSF63520">
    <property type="entry name" value="PTS-regulatory domain, PRD"/>
    <property type="match status" value="1"/>
</dbReference>
<dbReference type="Gene3D" id="1.10.1790.10">
    <property type="entry name" value="PRD domain"/>
    <property type="match status" value="1"/>
</dbReference>
<sequence>MEVVIILNLKEIEIFNIFISSDEVNINELAGKFYVTERSIRYNIEKINQVLELLNFNTIQKTKKGCLTLSKNQNLNKMLDFLKELEILLPYERMEILKLTLALDPNGLNINRLYKKLEVSRTTLKKDFDEVKRELFQSGLLVEQVKKGGLQISGEYEDIEKFRIKFLMKYLQLYLDNRPGKSFEKIILNMMKDIFRLNNPGLVKKFIKNVAKNLEIIISDEPFGIIASYMLIVILNNKSGKENLQEPAVTEERFLKETDEYRSIIKHISEIEMAEEIKFKNTQILKLADLVLGSNSFHIENDFYESWIEIDLLAKKLINNMNQKIEADISNDEILFRCLIHHLKPTIYRIKKGVRIVNPIFENMKIKKDDFYYYVKDAAKELEKMLGQEIPEDELFLLIIHFKASIERNRPKHVKKILLVCSLGYGTATLLAQNIRDTYEVEIMEILPYYALRESIKEYKGIDLIITTVDIKESKKPKNVPVVKINPIFTLDDIKILNEANLEQSNKTILLSEIIDVIEKETRILNRERLIDSLSVKLENKIINDIGKKKVEILEILKEENIYLNQEVKNWQEAIIFGGKVLESRGYISSSYIDDMLEMSNKYSEYIVISEGVAIPHSKNKRNVFKTGMMLLTLKNPVTFPAGQSVDTFFIFSIYKKQEHLNAISELIDLILKYDIRSYLKKESRKKNVIKFISNVES</sequence>
<dbReference type="STRING" id="526218.Sterm_1731"/>
<dbReference type="eggNOG" id="COG1762">
    <property type="taxonomic scope" value="Bacteria"/>
</dbReference>
<reference evidence="6 7" key="2">
    <citation type="journal article" date="2010" name="Stand. Genomic Sci.">
        <title>Complete genome sequence of Sebaldella termitidis type strain (NCTC 11300).</title>
        <authorList>
            <person name="Harmon-Smith M."/>
            <person name="Celia L."/>
            <person name="Chertkov O."/>
            <person name="Lapidus A."/>
            <person name="Copeland A."/>
            <person name="Glavina Del Rio T."/>
            <person name="Nolan M."/>
            <person name="Lucas S."/>
            <person name="Tice H."/>
            <person name="Cheng J.F."/>
            <person name="Han C."/>
            <person name="Detter J.C."/>
            <person name="Bruce D."/>
            <person name="Goodwin L."/>
            <person name="Pitluck S."/>
            <person name="Pati A."/>
            <person name="Liolios K."/>
            <person name="Ivanova N."/>
            <person name="Mavromatis K."/>
            <person name="Mikhailova N."/>
            <person name="Chen A."/>
            <person name="Palaniappan K."/>
            <person name="Land M."/>
            <person name="Hauser L."/>
            <person name="Chang Y.J."/>
            <person name="Jeffries C.D."/>
            <person name="Brettin T."/>
            <person name="Goker M."/>
            <person name="Beck B."/>
            <person name="Bristow J."/>
            <person name="Eisen J.A."/>
            <person name="Markowitz V."/>
            <person name="Hugenholtz P."/>
            <person name="Kyrpides N.C."/>
            <person name="Klenk H.P."/>
            <person name="Chen F."/>
        </authorList>
    </citation>
    <scope>NUCLEOTIDE SEQUENCE [LARGE SCALE GENOMIC DNA]</scope>
    <source>
        <strain evidence="7">ATCC 33386 / NCTC 11300</strain>
    </source>
</reference>
<dbReference type="PROSITE" id="PS51094">
    <property type="entry name" value="PTS_EIIA_TYPE_2"/>
    <property type="match status" value="1"/>
</dbReference>
<dbReference type="PANTHER" id="PTHR30185">
    <property type="entry name" value="CRYPTIC BETA-GLUCOSIDE BGL OPERON ANTITERMINATOR"/>
    <property type="match status" value="1"/>
</dbReference>
<dbReference type="Gene3D" id="3.40.50.2300">
    <property type="match status" value="1"/>
</dbReference>
<dbReference type="SUPFAM" id="SSF55804">
    <property type="entry name" value="Phoshotransferase/anion transport protein"/>
    <property type="match status" value="1"/>
</dbReference>
<accession>D1AIK5</accession>
<gene>
    <name evidence="6" type="ordered locus">Sterm_1731</name>
</gene>
<evidence type="ECO:0000313" key="7">
    <source>
        <dbReference type="Proteomes" id="UP000000845"/>
    </source>
</evidence>
<dbReference type="SUPFAM" id="SSF52794">
    <property type="entry name" value="PTS system IIB component-like"/>
    <property type="match status" value="1"/>
</dbReference>
<evidence type="ECO:0000259" key="3">
    <source>
        <dbReference type="PROSITE" id="PS51094"/>
    </source>
</evidence>
<dbReference type="InterPro" id="IPR002178">
    <property type="entry name" value="PTS_EIIA_type-2_dom"/>
</dbReference>
<dbReference type="InterPro" id="IPR016152">
    <property type="entry name" value="PTrfase/Anion_transptr"/>
</dbReference>
<dbReference type="InterPro" id="IPR050661">
    <property type="entry name" value="BglG_antiterminators"/>
</dbReference>
<proteinExistence type="predicted"/>
<reference evidence="7" key="1">
    <citation type="submission" date="2009-09" db="EMBL/GenBank/DDBJ databases">
        <title>The complete chromosome of Sebaldella termitidis ATCC 33386.</title>
        <authorList>
            <consortium name="US DOE Joint Genome Institute (JGI-PGF)"/>
            <person name="Lucas S."/>
            <person name="Copeland A."/>
            <person name="Lapidus A."/>
            <person name="Glavina del Rio T."/>
            <person name="Dalin E."/>
            <person name="Tice H."/>
            <person name="Bruce D."/>
            <person name="Goodwin L."/>
            <person name="Pitluck S."/>
            <person name="Kyrpides N."/>
            <person name="Mavromatis K."/>
            <person name="Ivanova N."/>
            <person name="Mikhailova N."/>
            <person name="Sims D."/>
            <person name="Meincke L."/>
            <person name="Brettin T."/>
            <person name="Detter J.C."/>
            <person name="Han C."/>
            <person name="Larimer F."/>
            <person name="Land M."/>
            <person name="Hauser L."/>
            <person name="Markowitz V."/>
            <person name="Cheng J.F."/>
            <person name="Hugenholtz P."/>
            <person name="Woyke T."/>
            <person name="Wu D."/>
            <person name="Eisen J.A."/>
        </authorList>
    </citation>
    <scope>NUCLEOTIDE SEQUENCE [LARGE SCALE GENOMIC DNA]</scope>
    <source>
        <strain evidence="7">ATCC 33386 / NCTC 11300</strain>
    </source>
</reference>
<evidence type="ECO:0000256" key="2">
    <source>
        <dbReference type="ARBA" id="ARBA00022737"/>
    </source>
</evidence>
<dbReference type="Gene3D" id="3.40.930.10">
    <property type="entry name" value="Mannitol-specific EII, Chain A"/>
    <property type="match status" value="1"/>
</dbReference>
<evidence type="ECO:0000313" key="6">
    <source>
        <dbReference type="EMBL" id="ACZ08589.1"/>
    </source>
</evidence>
<feature type="domain" description="PRD" evidence="5">
    <location>
        <begin position="305"/>
        <end position="412"/>
    </location>
</feature>
<dbReference type="PANTHER" id="PTHR30185:SF12">
    <property type="entry name" value="TRANSCRIPTIONAL REGULATOR MANR"/>
    <property type="match status" value="1"/>
</dbReference>
<dbReference type="GO" id="GO:0006355">
    <property type="term" value="P:regulation of DNA-templated transcription"/>
    <property type="evidence" value="ECO:0007669"/>
    <property type="project" value="InterPro"/>
</dbReference>
<dbReference type="GO" id="GO:0009401">
    <property type="term" value="P:phosphoenolpyruvate-dependent sugar phosphotransferase system"/>
    <property type="evidence" value="ECO:0007669"/>
    <property type="project" value="InterPro"/>
</dbReference>
<dbReference type="InterPro" id="IPR011608">
    <property type="entry name" value="PRD"/>
</dbReference>
<dbReference type="Pfam" id="PF02302">
    <property type="entry name" value="PTS_IIB"/>
    <property type="match status" value="1"/>
</dbReference>
<dbReference type="CDD" id="cd05568">
    <property type="entry name" value="PTS_IIB_bgl_like"/>
    <property type="match status" value="1"/>
</dbReference>
<evidence type="ECO:0000256" key="1">
    <source>
        <dbReference type="ARBA" id="ARBA00022679"/>
    </source>
</evidence>
<dbReference type="EMBL" id="CP001739">
    <property type="protein sequence ID" value="ACZ08589.1"/>
    <property type="molecule type" value="Genomic_DNA"/>
</dbReference>
<dbReference type="InterPro" id="IPR036095">
    <property type="entry name" value="PTS_EIIB-like_sf"/>
</dbReference>
<evidence type="ECO:0000259" key="4">
    <source>
        <dbReference type="PROSITE" id="PS51099"/>
    </source>
</evidence>
<keyword evidence="1" id="KW-0808">Transferase</keyword>
<dbReference type="GO" id="GO:0008982">
    <property type="term" value="F:protein-N(PI)-phosphohistidine-sugar phosphotransferase activity"/>
    <property type="evidence" value="ECO:0007669"/>
    <property type="project" value="InterPro"/>
</dbReference>
<protein>
    <submittedName>
        <fullName evidence="6">Transcriptional antiterminator, BglG</fullName>
    </submittedName>
</protein>
<dbReference type="InterPro" id="IPR036634">
    <property type="entry name" value="PRD_sf"/>
</dbReference>
<dbReference type="Pfam" id="PF00874">
    <property type="entry name" value="PRD"/>
    <property type="match status" value="1"/>
</dbReference>
<keyword evidence="7" id="KW-1185">Reference proteome</keyword>
<dbReference type="PROSITE" id="PS51099">
    <property type="entry name" value="PTS_EIIB_TYPE_2"/>
    <property type="match status" value="1"/>
</dbReference>
<dbReference type="InterPro" id="IPR003501">
    <property type="entry name" value="PTS_EIIB_2/3"/>
</dbReference>
<dbReference type="PROSITE" id="PS51372">
    <property type="entry name" value="PRD_2"/>
    <property type="match status" value="1"/>
</dbReference>
<organism evidence="6 7">
    <name type="scientific">Sebaldella termitidis (strain ATCC 33386 / NCTC 11300)</name>
    <dbReference type="NCBI Taxonomy" id="526218"/>
    <lineage>
        <taxon>Bacteria</taxon>
        <taxon>Fusobacteriati</taxon>
        <taxon>Fusobacteriota</taxon>
        <taxon>Fusobacteriia</taxon>
        <taxon>Fusobacteriales</taxon>
        <taxon>Leptotrichiaceae</taxon>
        <taxon>Sebaldella</taxon>
    </lineage>
</organism>
<dbReference type="Proteomes" id="UP000000845">
    <property type="component" value="Chromosome"/>
</dbReference>
<dbReference type="Pfam" id="PF00359">
    <property type="entry name" value="PTS_EIIA_2"/>
    <property type="match status" value="1"/>
</dbReference>
<evidence type="ECO:0000259" key="5">
    <source>
        <dbReference type="PROSITE" id="PS51372"/>
    </source>
</evidence>
<feature type="domain" description="PTS EIIA type-2" evidence="3">
    <location>
        <begin position="555"/>
        <end position="696"/>
    </location>
</feature>
<dbReference type="KEGG" id="str:Sterm_1731"/>
<dbReference type="InterPro" id="IPR013011">
    <property type="entry name" value="PTS_EIIB_2"/>
</dbReference>
<dbReference type="eggNOG" id="COG3711">
    <property type="taxonomic scope" value="Bacteria"/>
</dbReference>
<dbReference type="CDD" id="cd00211">
    <property type="entry name" value="PTS_IIA_fru"/>
    <property type="match status" value="1"/>
</dbReference>
<dbReference type="HOGENOM" id="CLU_013442_1_1_0"/>
<dbReference type="AlphaFoldDB" id="D1AIK5"/>
<feature type="domain" description="PTS EIIB type-2" evidence="4">
    <location>
        <begin position="415"/>
        <end position="509"/>
    </location>
</feature>
<name>D1AIK5_SEBTE</name>